<organism evidence="1 2">
    <name type="scientific">Rhodococcus cercidiphylli</name>
    <dbReference type="NCBI Taxonomy" id="489916"/>
    <lineage>
        <taxon>Bacteria</taxon>
        <taxon>Bacillati</taxon>
        <taxon>Actinomycetota</taxon>
        <taxon>Actinomycetes</taxon>
        <taxon>Mycobacteriales</taxon>
        <taxon>Nocardiaceae</taxon>
        <taxon>Rhodococcus</taxon>
    </lineage>
</organism>
<proteinExistence type="predicted"/>
<dbReference type="Proteomes" id="UP001185899">
    <property type="component" value="Unassembled WGS sequence"/>
</dbReference>
<evidence type="ECO:0000313" key="1">
    <source>
        <dbReference type="EMBL" id="MDV6233478.1"/>
    </source>
</evidence>
<gene>
    <name evidence="1" type="ORF">R3P95_23225</name>
</gene>
<protein>
    <recommendedName>
        <fullName evidence="3">IrrE N-terminal-like domain-containing protein</fullName>
    </recommendedName>
</protein>
<dbReference type="EMBL" id="JAWLKE010000011">
    <property type="protein sequence ID" value="MDV6233478.1"/>
    <property type="molecule type" value="Genomic_DNA"/>
</dbReference>
<name>A0ABU4B4P0_9NOCA</name>
<dbReference type="RefSeq" id="WP_317549649.1">
    <property type="nucleotide sequence ID" value="NZ_JAWLKE010000011.1"/>
</dbReference>
<evidence type="ECO:0000313" key="2">
    <source>
        <dbReference type="Proteomes" id="UP001185899"/>
    </source>
</evidence>
<accession>A0ABU4B4P0</accession>
<comment type="caution">
    <text evidence="1">The sequence shown here is derived from an EMBL/GenBank/DDBJ whole genome shotgun (WGS) entry which is preliminary data.</text>
</comment>
<reference evidence="1 2" key="1">
    <citation type="submission" date="2023-10" db="EMBL/GenBank/DDBJ databases">
        <title>Development of a sustainable strategy for remediation of hydrocarbon-contaminated territories based on the waste exchange concept.</title>
        <authorList>
            <person name="Krivoruchko A."/>
        </authorList>
    </citation>
    <scope>NUCLEOTIDE SEQUENCE [LARGE SCALE GENOMIC DNA]</scope>
    <source>
        <strain evidence="1 2">IEGM 1322</strain>
    </source>
</reference>
<evidence type="ECO:0008006" key="3">
    <source>
        <dbReference type="Google" id="ProtNLM"/>
    </source>
</evidence>
<sequence>MANVFEARATIEAMIPSPWNRDAFIDALSQYRGRPIELRGVRSSDSSELYSDLQSSPCGVWCDCTDKDIILYDLGMTERHLIQVLCHEAAHMVLGHSSDQEPNEDWLRLLLSDVPPDALRSALGRNLVSNEQESEAELLADLVMTKVSHFRDSAAMRSLWGTA</sequence>
<keyword evidence="2" id="KW-1185">Reference proteome</keyword>